<dbReference type="Proteomes" id="UP001258315">
    <property type="component" value="Unassembled WGS sequence"/>
</dbReference>
<accession>A0ABU3H2I8</accession>
<proteinExistence type="predicted"/>
<gene>
    <name evidence="2" type="ORF">QE417_004544</name>
</gene>
<comment type="caution">
    <text evidence="2">The sequence shown here is derived from an EMBL/GenBank/DDBJ whole genome shotgun (WGS) entry which is preliminary data.</text>
</comment>
<reference evidence="3" key="1">
    <citation type="submission" date="2023-07" db="EMBL/GenBank/DDBJ databases">
        <title>Functional and genomic diversity of the sorghum phyllosphere microbiome.</title>
        <authorList>
            <person name="Shade A."/>
        </authorList>
    </citation>
    <scope>NUCLEOTIDE SEQUENCE [LARGE SCALE GENOMIC DNA]</scope>
    <source>
        <strain evidence="3">SORGH_AS_0422</strain>
    </source>
</reference>
<evidence type="ECO:0000313" key="2">
    <source>
        <dbReference type="EMBL" id="MDT3405472.1"/>
    </source>
</evidence>
<feature type="compositionally biased region" description="Basic and acidic residues" evidence="1">
    <location>
        <begin position="1"/>
        <end position="11"/>
    </location>
</feature>
<protein>
    <submittedName>
        <fullName evidence="2">Uncharacterized protein</fullName>
    </submittedName>
</protein>
<evidence type="ECO:0000313" key="3">
    <source>
        <dbReference type="Proteomes" id="UP001258315"/>
    </source>
</evidence>
<sequence length="75" mass="8226">MNTIDPKKQEENELPDFVETDTKAADFGETEHPEVEQESFPANGNQTQTGAATNNSKLDIEPNEDGDDSLAKTDD</sequence>
<dbReference type="EMBL" id="JAVLVU010000001">
    <property type="protein sequence ID" value="MDT3405472.1"/>
    <property type="molecule type" value="Genomic_DNA"/>
</dbReference>
<feature type="compositionally biased region" description="Polar residues" evidence="1">
    <location>
        <begin position="40"/>
        <end position="57"/>
    </location>
</feature>
<dbReference type="RefSeq" id="WP_311954075.1">
    <property type="nucleotide sequence ID" value="NZ_JAVLVU010000001.1"/>
</dbReference>
<evidence type="ECO:0000256" key="1">
    <source>
        <dbReference type="SAM" id="MobiDB-lite"/>
    </source>
</evidence>
<name>A0ABU3H2I8_9SPHI</name>
<keyword evidence="3" id="KW-1185">Reference proteome</keyword>
<feature type="compositionally biased region" description="Basic and acidic residues" evidence="1">
    <location>
        <begin position="20"/>
        <end position="35"/>
    </location>
</feature>
<feature type="region of interest" description="Disordered" evidence="1">
    <location>
        <begin position="1"/>
        <end position="75"/>
    </location>
</feature>
<organism evidence="2 3">
    <name type="scientific">Mucilaginibacter terrae</name>
    <dbReference type="NCBI Taxonomy" id="1955052"/>
    <lineage>
        <taxon>Bacteria</taxon>
        <taxon>Pseudomonadati</taxon>
        <taxon>Bacteroidota</taxon>
        <taxon>Sphingobacteriia</taxon>
        <taxon>Sphingobacteriales</taxon>
        <taxon>Sphingobacteriaceae</taxon>
        <taxon>Mucilaginibacter</taxon>
    </lineage>
</organism>